<dbReference type="InterPro" id="IPR000250">
    <property type="entry name" value="Peptidase_G1"/>
</dbReference>
<dbReference type="PANTHER" id="PTHR37536:SF1">
    <property type="entry name" value="ASPERGILLOPEPSIN, PUTAITVE (AFU_ORTHOLOGUE AFUA_7G01200)"/>
    <property type="match status" value="1"/>
</dbReference>
<dbReference type="AlphaFoldDB" id="A0AAD7TMU5"/>
<dbReference type="InterPro" id="IPR038656">
    <property type="entry name" value="Peptidase_G1_sf"/>
</dbReference>
<reference evidence="3" key="1">
    <citation type="submission" date="2022-11" db="EMBL/GenBank/DDBJ databases">
        <title>Genome Sequence of Cubamyces cubensis.</title>
        <authorList>
            <person name="Buettner E."/>
        </authorList>
    </citation>
    <scope>NUCLEOTIDE SEQUENCE</scope>
    <source>
        <strain evidence="3">MPL-01</strain>
    </source>
</reference>
<dbReference type="Gene3D" id="2.60.120.700">
    <property type="entry name" value="Peptidase G1"/>
    <property type="match status" value="1"/>
</dbReference>
<name>A0AAD7TMU5_9APHY</name>
<dbReference type="PRINTS" id="PR00977">
    <property type="entry name" value="SCYTLDPTASE"/>
</dbReference>
<comment type="caution">
    <text evidence="3">The sequence shown here is derived from an EMBL/GenBank/DDBJ whole genome shotgun (WGS) entry which is preliminary data.</text>
</comment>
<protein>
    <recommendedName>
        <fullName evidence="5">Aspergillopepsin</fullName>
    </recommendedName>
</protein>
<dbReference type="EMBL" id="JAPEVG010000313">
    <property type="protein sequence ID" value="KAJ8468948.1"/>
    <property type="molecule type" value="Genomic_DNA"/>
</dbReference>
<evidence type="ECO:0000313" key="4">
    <source>
        <dbReference type="Proteomes" id="UP001215151"/>
    </source>
</evidence>
<feature type="chain" id="PRO_5042156790" description="Aspergillopepsin" evidence="2">
    <location>
        <begin position="19"/>
        <end position="271"/>
    </location>
</feature>
<evidence type="ECO:0008006" key="5">
    <source>
        <dbReference type="Google" id="ProtNLM"/>
    </source>
</evidence>
<evidence type="ECO:0000256" key="2">
    <source>
        <dbReference type="SAM" id="SignalP"/>
    </source>
</evidence>
<dbReference type="PANTHER" id="PTHR37536">
    <property type="entry name" value="PUTATIVE (AFU_ORTHOLOGUE AFUA_3G02970)-RELATED"/>
    <property type="match status" value="1"/>
</dbReference>
<feature type="signal peptide" evidence="2">
    <location>
        <begin position="1"/>
        <end position="18"/>
    </location>
</feature>
<keyword evidence="2" id="KW-0732">Signal</keyword>
<proteinExistence type="predicted"/>
<sequence>MLFSVLLFHVFVAATAFAVPSSRERHAQRLARRAAGTHLSHPNQVISGPVAIPNGKNATQAIFSSNWAGAVLISDSVNTFTSVTGTFIVPIPREPSGESGFHSASAWVGIDGDTCQTAILQTGIDMSVDGDDISYDAWYEWFPDFAFDFTGIDIHLGDTITTTVVATSLTSGTATIINHSTDQEVSHTFSLQPPLCQENAEWIVEDFQEDGELVPLANWGTVTFTDASAGTPEGSFGPGPSGNIINMEQDGNVLTYVTVLDSTVIVAYTGP</sequence>
<dbReference type="GO" id="GO:0006508">
    <property type="term" value="P:proteolysis"/>
    <property type="evidence" value="ECO:0007669"/>
    <property type="project" value="InterPro"/>
</dbReference>
<dbReference type="CDD" id="cd13426">
    <property type="entry name" value="Peptidase_G1"/>
    <property type="match status" value="1"/>
</dbReference>
<dbReference type="GO" id="GO:0070007">
    <property type="term" value="F:glutamic-type endopeptidase activity"/>
    <property type="evidence" value="ECO:0007669"/>
    <property type="project" value="InterPro"/>
</dbReference>
<dbReference type="SUPFAM" id="SSF49899">
    <property type="entry name" value="Concanavalin A-like lectins/glucanases"/>
    <property type="match status" value="1"/>
</dbReference>
<gene>
    <name evidence="3" type="ORF">ONZ51_g9312</name>
</gene>
<dbReference type="InterPro" id="IPR013320">
    <property type="entry name" value="ConA-like_dom_sf"/>
</dbReference>
<feature type="active site" description="Proton acceptor" evidence="1">
    <location>
        <position position="205"/>
    </location>
</feature>
<evidence type="ECO:0000313" key="3">
    <source>
        <dbReference type="EMBL" id="KAJ8468948.1"/>
    </source>
</evidence>
<organism evidence="3 4">
    <name type="scientific">Trametes cubensis</name>
    <dbReference type="NCBI Taxonomy" id="1111947"/>
    <lineage>
        <taxon>Eukaryota</taxon>
        <taxon>Fungi</taxon>
        <taxon>Dikarya</taxon>
        <taxon>Basidiomycota</taxon>
        <taxon>Agaricomycotina</taxon>
        <taxon>Agaricomycetes</taxon>
        <taxon>Polyporales</taxon>
        <taxon>Polyporaceae</taxon>
        <taxon>Trametes</taxon>
    </lineage>
</organism>
<dbReference type="Proteomes" id="UP001215151">
    <property type="component" value="Unassembled WGS sequence"/>
</dbReference>
<dbReference type="Pfam" id="PF01828">
    <property type="entry name" value="Peptidase_A4"/>
    <property type="match status" value="1"/>
</dbReference>
<keyword evidence="4" id="KW-1185">Reference proteome</keyword>
<accession>A0AAD7TMU5</accession>
<evidence type="ECO:0000256" key="1">
    <source>
        <dbReference type="PIRSR" id="PIRSR600250-50"/>
    </source>
</evidence>